<accession>A0A8H5BCJ4</accession>
<evidence type="ECO:0000313" key="3">
    <source>
        <dbReference type="Proteomes" id="UP000567179"/>
    </source>
</evidence>
<feature type="compositionally biased region" description="Polar residues" evidence="1">
    <location>
        <begin position="234"/>
        <end position="244"/>
    </location>
</feature>
<feature type="compositionally biased region" description="Basic and acidic residues" evidence="1">
    <location>
        <begin position="91"/>
        <end position="103"/>
    </location>
</feature>
<proteinExistence type="predicted"/>
<organism evidence="2 3">
    <name type="scientific">Psilocybe cf. subviscida</name>
    <dbReference type="NCBI Taxonomy" id="2480587"/>
    <lineage>
        <taxon>Eukaryota</taxon>
        <taxon>Fungi</taxon>
        <taxon>Dikarya</taxon>
        <taxon>Basidiomycota</taxon>
        <taxon>Agaricomycotina</taxon>
        <taxon>Agaricomycetes</taxon>
        <taxon>Agaricomycetidae</taxon>
        <taxon>Agaricales</taxon>
        <taxon>Agaricineae</taxon>
        <taxon>Strophariaceae</taxon>
        <taxon>Psilocybe</taxon>
    </lineage>
</organism>
<dbReference type="AlphaFoldDB" id="A0A8H5BCJ4"/>
<dbReference type="Proteomes" id="UP000567179">
    <property type="component" value="Unassembled WGS sequence"/>
</dbReference>
<dbReference type="EMBL" id="JAACJJ010000028">
    <property type="protein sequence ID" value="KAF5320762.1"/>
    <property type="molecule type" value="Genomic_DNA"/>
</dbReference>
<sequence>MDSPFAKLERAVNQAAEFRQTLEDDIQDFQRLTESYQGILQERQALREANRALMSSVLYLRGHVQDLEARLSKLESSCSYSNSRSTKSQHYRSEREDEDARRLDYQLDGKDPEEMKQKIDHPPAHGLLAGQQLGHLTWIEAKNLEKNLAHHDIRTFVARDIPTKITVLPEPVPDSRVHSLASSVQKEPAFDARQLWSARSSLICLFDAPTQQYSNYTRDARCSNQHEIDWPTRQIGQTPSTSSEGDGFLRETD</sequence>
<evidence type="ECO:0000313" key="2">
    <source>
        <dbReference type="EMBL" id="KAF5320762.1"/>
    </source>
</evidence>
<gene>
    <name evidence="2" type="ORF">D9619_002150</name>
</gene>
<name>A0A8H5BCJ4_9AGAR</name>
<feature type="region of interest" description="Disordered" evidence="1">
    <location>
        <begin position="79"/>
        <end position="103"/>
    </location>
</feature>
<keyword evidence="3" id="KW-1185">Reference proteome</keyword>
<comment type="caution">
    <text evidence="2">The sequence shown here is derived from an EMBL/GenBank/DDBJ whole genome shotgun (WGS) entry which is preliminary data.</text>
</comment>
<feature type="region of interest" description="Disordered" evidence="1">
    <location>
        <begin position="227"/>
        <end position="253"/>
    </location>
</feature>
<reference evidence="2 3" key="1">
    <citation type="journal article" date="2020" name="ISME J.">
        <title>Uncovering the hidden diversity of litter-decomposition mechanisms in mushroom-forming fungi.</title>
        <authorList>
            <person name="Floudas D."/>
            <person name="Bentzer J."/>
            <person name="Ahren D."/>
            <person name="Johansson T."/>
            <person name="Persson P."/>
            <person name="Tunlid A."/>
        </authorList>
    </citation>
    <scope>NUCLEOTIDE SEQUENCE [LARGE SCALE GENOMIC DNA]</scope>
    <source>
        <strain evidence="2 3">CBS 101986</strain>
    </source>
</reference>
<protein>
    <submittedName>
        <fullName evidence="2">Uncharacterized protein</fullName>
    </submittedName>
</protein>
<feature type="compositionally biased region" description="Polar residues" evidence="1">
    <location>
        <begin position="79"/>
        <end position="88"/>
    </location>
</feature>
<evidence type="ECO:0000256" key="1">
    <source>
        <dbReference type="SAM" id="MobiDB-lite"/>
    </source>
</evidence>